<feature type="non-terminal residue" evidence="2">
    <location>
        <position position="135"/>
    </location>
</feature>
<proteinExistence type="predicted"/>
<evidence type="ECO:0000256" key="1">
    <source>
        <dbReference type="SAM" id="Coils"/>
    </source>
</evidence>
<name>A0A3L5TSC3_MYTGA</name>
<dbReference type="Proteomes" id="UP000266721">
    <property type="component" value="Unassembled WGS sequence"/>
</dbReference>
<protein>
    <submittedName>
        <fullName evidence="2">Uncharacterized protein</fullName>
    </submittedName>
</protein>
<evidence type="ECO:0000313" key="3">
    <source>
        <dbReference type="Proteomes" id="UP000266721"/>
    </source>
</evidence>
<keyword evidence="3" id="KW-1185">Reference proteome</keyword>
<dbReference type="EMBL" id="KV589654">
    <property type="protein sequence ID" value="OPL21653.1"/>
    <property type="molecule type" value="Genomic_DNA"/>
</dbReference>
<organism evidence="2 3">
    <name type="scientific">Mytilus galloprovincialis</name>
    <name type="common">Mediterranean mussel</name>
    <dbReference type="NCBI Taxonomy" id="29158"/>
    <lineage>
        <taxon>Eukaryota</taxon>
        <taxon>Metazoa</taxon>
        <taxon>Spiralia</taxon>
        <taxon>Lophotrochozoa</taxon>
        <taxon>Mollusca</taxon>
        <taxon>Bivalvia</taxon>
        <taxon>Autobranchia</taxon>
        <taxon>Pteriomorphia</taxon>
        <taxon>Mytilida</taxon>
        <taxon>Mytiloidea</taxon>
        <taxon>Mytilidae</taxon>
        <taxon>Mytilinae</taxon>
        <taxon>Mytilus</taxon>
    </lineage>
</organism>
<sequence>NKENHHQALKRCSEGIGTIVTQEGISTRNHNKEQIHVIDTNLTECEKRVCQTVSQSQGLVEDKIREEANETRKHSEGLHSDLIEENRRLTEKVMKMETDINEVKTILIGMTGNQKIQLEMNCEQMEKLVTTRGEM</sequence>
<gene>
    <name evidence="2" type="ORF">AM593_05045</name>
</gene>
<evidence type="ECO:0000313" key="2">
    <source>
        <dbReference type="EMBL" id="OPL21653.1"/>
    </source>
</evidence>
<accession>A0A3L5TSC3</accession>
<reference evidence="2 3" key="1">
    <citation type="journal article" date="2016" name="PLoS ONE">
        <title>A First Insight into the Genome of the Filter-Feeder Mussel Mytilus galloprovincialis.</title>
        <authorList>
            <person name="Murgarella M."/>
            <person name="Puiu D."/>
            <person name="Novoa B."/>
            <person name="Figueras A."/>
            <person name="Posada D."/>
            <person name="Canchaya C."/>
        </authorList>
    </citation>
    <scope>NUCLEOTIDE SEQUENCE [LARGE SCALE GENOMIC DNA]</scope>
    <source>
        <tissue evidence="2">Muscle</tissue>
    </source>
</reference>
<feature type="non-terminal residue" evidence="2">
    <location>
        <position position="1"/>
    </location>
</feature>
<dbReference type="AlphaFoldDB" id="A0A3L5TSC3"/>
<comment type="caution">
    <text evidence="2">The sequence shown here is derived from an EMBL/GenBank/DDBJ whole genome shotgun (WGS) entry which is preliminary data.</text>
</comment>
<keyword evidence="1" id="KW-0175">Coiled coil</keyword>
<feature type="coiled-coil region" evidence="1">
    <location>
        <begin position="79"/>
        <end position="106"/>
    </location>
</feature>